<organism evidence="1 2">
    <name type="scientific">Oryza sativa subsp. japonica</name>
    <name type="common">Rice</name>
    <dbReference type="NCBI Taxonomy" id="39947"/>
    <lineage>
        <taxon>Eukaryota</taxon>
        <taxon>Viridiplantae</taxon>
        <taxon>Streptophyta</taxon>
        <taxon>Embryophyta</taxon>
        <taxon>Tracheophyta</taxon>
        <taxon>Spermatophyta</taxon>
        <taxon>Magnoliopsida</taxon>
        <taxon>Liliopsida</taxon>
        <taxon>Poales</taxon>
        <taxon>Poaceae</taxon>
        <taxon>BOP clade</taxon>
        <taxon>Oryzoideae</taxon>
        <taxon>Oryzeae</taxon>
        <taxon>Oryzinae</taxon>
        <taxon>Oryza</taxon>
        <taxon>Oryza sativa</taxon>
    </lineage>
</organism>
<evidence type="ECO:0000313" key="1">
    <source>
        <dbReference type="EMBL" id="BAS79320.1"/>
    </source>
</evidence>
<accession>A0A0P0VKR6</accession>
<sequence length="99" mass="11021">MERRRRIEEEWWRPDSGRIDDAEEGVLVLVVEASIFLSLSLPSPAAARAMRRAAAAAGATPLSPSTSRRFSLPPWLVGRPDPIARNVPRPSRLLHHFTA</sequence>
<protein>
    <submittedName>
        <fullName evidence="1">Os02g0567575 protein</fullName>
    </submittedName>
</protein>
<reference evidence="1 2" key="3">
    <citation type="journal article" date="2013" name="Rice">
        <title>Improvement of the Oryza sativa Nipponbare reference genome using next generation sequence and optical map data.</title>
        <authorList>
            <person name="Kawahara Y."/>
            <person name="de la Bastide M."/>
            <person name="Hamilton J.P."/>
            <person name="Kanamori H."/>
            <person name="McCombie W.R."/>
            <person name="Ouyang S."/>
            <person name="Schwartz D.C."/>
            <person name="Tanaka T."/>
            <person name="Wu J."/>
            <person name="Zhou S."/>
            <person name="Childs K.L."/>
            <person name="Davidson R.M."/>
            <person name="Lin H."/>
            <person name="Quesada-Ocampo L."/>
            <person name="Vaillancourt B."/>
            <person name="Sakai H."/>
            <person name="Lee S.S."/>
            <person name="Kim J."/>
            <person name="Numa H."/>
            <person name="Itoh T."/>
            <person name="Buell C.R."/>
            <person name="Matsumoto T."/>
        </authorList>
    </citation>
    <scope>NUCLEOTIDE SEQUENCE [LARGE SCALE GENOMIC DNA]</scope>
    <source>
        <strain evidence="2">cv. Nipponbare</strain>
    </source>
</reference>
<gene>
    <name evidence="1" type="ordered locus">Os02g0567575</name>
    <name evidence="1" type="ORF">OSNPB_020567575</name>
</gene>
<keyword evidence="2" id="KW-1185">Reference proteome</keyword>
<proteinExistence type="predicted"/>
<evidence type="ECO:0000313" key="2">
    <source>
        <dbReference type="Proteomes" id="UP000059680"/>
    </source>
</evidence>
<dbReference type="EMBL" id="AP014958">
    <property type="protein sequence ID" value="BAS79320.1"/>
    <property type="molecule type" value="Genomic_DNA"/>
</dbReference>
<reference evidence="1 2" key="2">
    <citation type="journal article" date="2013" name="Plant Cell Physiol.">
        <title>Rice Annotation Project Database (RAP-DB): an integrative and interactive database for rice genomics.</title>
        <authorList>
            <person name="Sakai H."/>
            <person name="Lee S.S."/>
            <person name="Tanaka T."/>
            <person name="Numa H."/>
            <person name="Kim J."/>
            <person name="Kawahara Y."/>
            <person name="Wakimoto H."/>
            <person name="Yang C.C."/>
            <person name="Iwamoto M."/>
            <person name="Abe T."/>
            <person name="Yamada Y."/>
            <person name="Muto A."/>
            <person name="Inokuchi H."/>
            <person name="Ikemura T."/>
            <person name="Matsumoto T."/>
            <person name="Sasaki T."/>
            <person name="Itoh T."/>
        </authorList>
    </citation>
    <scope>NUCLEOTIDE SEQUENCE [LARGE SCALE GENOMIC DNA]</scope>
    <source>
        <strain evidence="2">cv. Nipponbare</strain>
    </source>
</reference>
<dbReference type="PaxDb" id="39947-A0A0P0VKR6"/>
<reference evidence="2" key="1">
    <citation type="journal article" date="2005" name="Nature">
        <title>The map-based sequence of the rice genome.</title>
        <authorList>
            <consortium name="International rice genome sequencing project (IRGSP)"/>
            <person name="Matsumoto T."/>
            <person name="Wu J."/>
            <person name="Kanamori H."/>
            <person name="Katayose Y."/>
            <person name="Fujisawa M."/>
            <person name="Namiki N."/>
            <person name="Mizuno H."/>
            <person name="Yamamoto K."/>
            <person name="Antonio B.A."/>
            <person name="Baba T."/>
            <person name="Sakata K."/>
            <person name="Nagamura Y."/>
            <person name="Aoki H."/>
            <person name="Arikawa K."/>
            <person name="Arita K."/>
            <person name="Bito T."/>
            <person name="Chiden Y."/>
            <person name="Fujitsuka N."/>
            <person name="Fukunaka R."/>
            <person name="Hamada M."/>
            <person name="Harada C."/>
            <person name="Hayashi A."/>
            <person name="Hijishita S."/>
            <person name="Honda M."/>
            <person name="Hosokawa S."/>
            <person name="Ichikawa Y."/>
            <person name="Idonuma A."/>
            <person name="Iijima M."/>
            <person name="Ikeda M."/>
            <person name="Ikeno M."/>
            <person name="Ito K."/>
            <person name="Ito S."/>
            <person name="Ito T."/>
            <person name="Ito Y."/>
            <person name="Ito Y."/>
            <person name="Iwabuchi A."/>
            <person name="Kamiya K."/>
            <person name="Karasawa W."/>
            <person name="Kurita K."/>
            <person name="Katagiri S."/>
            <person name="Kikuta A."/>
            <person name="Kobayashi H."/>
            <person name="Kobayashi N."/>
            <person name="Machita K."/>
            <person name="Maehara T."/>
            <person name="Masukawa M."/>
            <person name="Mizubayashi T."/>
            <person name="Mukai Y."/>
            <person name="Nagasaki H."/>
            <person name="Nagata Y."/>
            <person name="Naito S."/>
            <person name="Nakashima M."/>
            <person name="Nakama Y."/>
            <person name="Nakamichi Y."/>
            <person name="Nakamura M."/>
            <person name="Meguro A."/>
            <person name="Negishi M."/>
            <person name="Ohta I."/>
            <person name="Ohta T."/>
            <person name="Okamoto M."/>
            <person name="Ono N."/>
            <person name="Saji S."/>
            <person name="Sakaguchi M."/>
            <person name="Sakai K."/>
            <person name="Shibata M."/>
            <person name="Shimokawa T."/>
            <person name="Song J."/>
            <person name="Takazaki Y."/>
            <person name="Terasawa K."/>
            <person name="Tsugane M."/>
            <person name="Tsuji K."/>
            <person name="Ueda S."/>
            <person name="Waki K."/>
            <person name="Yamagata H."/>
            <person name="Yamamoto M."/>
            <person name="Yamamoto S."/>
            <person name="Yamane H."/>
            <person name="Yoshiki S."/>
            <person name="Yoshihara R."/>
            <person name="Yukawa K."/>
            <person name="Zhong H."/>
            <person name="Yano M."/>
            <person name="Yuan Q."/>
            <person name="Ouyang S."/>
            <person name="Liu J."/>
            <person name="Jones K.M."/>
            <person name="Gansberger K."/>
            <person name="Moffat K."/>
            <person name="Hill J."/>
            <person name="Bera J."/>
            <person name="Fadrosh D."/>
            <person name="Jin S."/>
            <person name="Johri S."/>
            <person name="Kim M."/>
            <person name="Overton L."/>
            <person name="Reardon M."/>
            <person name="Tsitrin T."/>
            <person name="Vuong H."/>
            <person name="Weaver B."/>
            <person name="Ciecko A."/>
            <person name="Tallon L."/>
            <person name="Jackson J."/>
            <person name="Pai G."/>
            <person name="Aken S.V."/>
            <person name="Utterback T."/>
            <person name="Reidmuller S."/>
            <person name="Feldblyum T."/>
            <person name="Hsiao J."/>
            <person name="Zismann V."/>
            <person name="Iobst S."/>
            <person name="de Vazeille A.R."/>
            <person name="Buell C.R."/>
            <person name="Ying K."/>
            <person name="Li Y."/>
            <person name="Lu T."/>
            <person name="Huang Y."/>
            <person name="Zhao Q."/>
            <person name="Feng Q."/>
            <person name="Zhang L."/>
            <person name="Zhu J."/>
            <person name="Weng Q."/>
            <person name="Mu J."/>
            <person name="Lu Y."/>
            <person name="Fan D."/>
            <person name="Liu Y."/>
            <person name="Guan J."/>
            <person name="Zhang Y."/>
            <person name="Yu S."/>
            <person name="Liu X."/>
            <person name="Zhang Y."/>
            <person name="Hong G."/>
            <person name="Han B."/>
            <person name="Choisne N."/>
            <person name="Demange N."/>
            <person name="Orjeda G."/>
            <person name="Samain S."/>
            <person name="Cattolico L."/>
            <person name="Pelletier E."/>
            <person name="Couloux A."/>
            <person name="Segurens B."/>
            <person name="Wincker P."/>
            <person name="D'Hont A."/>
            <person name="Scarpelli C."/>
            <person name="Weissenbach J."/>
            <person name="Salanoubat M."/>
            <person name="Quetier F."/>
            <person name="Yu Y."/>
            <person name="Kim H.R."/>
            <person name="Rambo T."/>
            <person name="Currie J."/>
            <person name="Collura K."/>
            <person name="Luo M."/>
            <person name="Yang T."/>
            <person name="Ammiraju J.S.S."/>
            <person name="Engler F."/>
            <person name="Soderlund C."/>
            <person name="Wing R.A."/>
            <person name="Palmer L.E."/>
            <person name="de la Bastide M."/>
            <person name="Spiegel L."/>
            <person name="Nascimento L."/>
            <person name="Zutavern T."/>
            <person name="O'Shaughnessy A."/>
            <person name="Dike S."/>
            <person name="Dedhia N."/>
            <person name="Preston R."/>
            <person name="Balija V."/>
            <person name="McCombie W.R."/>
            <person name="Chow T."/>
            <person name="Chen H."/>
            <person name="Chung M."/>
            <person name="Chen C."/>
            <person name="Shaw J."/>
            <person name="Wu H."/>
            <person name="Hsiao K."/>
            <person name="Chao Y."/>
            <person name="Chu M."/>
            <person name="Cheng C."/>
            <person name="Hour A."/>
            <person name="Lee P."/>
            <person name="Lin S."/>
            <person name="Lin Y."/>
            <person name="Liou J."/>
            <person name="Liu S."/>
            <person name="Hsing Y."/>
            <person name="Raghuvanshi S."/>
            <person name="Mohanty A."/>
            <person name="Bharti A.K."/>
            <person name="Gaur A."/>
            <person name="Gupta V."/>
            <person name="Kumar D."/>
            <person name="Ravi V."/>
            <person name="Vij S."/>
            <person name="Kapur A."/>
            <person name="Khurana P."/>
            <person name="Khurana P."/>
            <person name="Khurana J.P."/>
            <person name="Tyagi A.K."/>
            <person name="Gaikwad K."/>
            <person name="Singh A."/>
            <person name="Dalal V."/>
            <person name="Srivastava S."/>
            <person name="Dixit A."/>
            <person name="Pal A.K."/>
            <person name="Ghazi I.A."/>
            <person name="Yadav M."/>
            <person name="Pandit A."/>
            <person name="Bhargava A."/>
            <person name="Sureshbabu K."/>
            <person name="Batra K."/>
            <person name="Sharma T.R."/>
            <person name="Mohapatra T."/>
            <person name="Singh N.K."/>
            <person name="Messing J."/>
            <person name="Nelson A.B."/>
            <person name="Fuks G."/>
            <person name="Kavchok S."/>
            <person name="Keizer G."/>
            <person name="Linton E."/>
            <person name="Llaca V."/>
            <person name="Song R."/>
            <person name="Tanyolac B."/>
            <person name="Young S."/>
            <person name="Ho-Il K."/>
            <person name="Hahn J.H."/>
            <person name="Sangsakoo G."/>
            <person name="Vanavichit A."/>
            <person name="de Mattos Luiz.A.T."/>
            <person name="Zimmer P.D."/>
            <person name="Malone G."/>
            <person name="Dellagostin O."/>
            <person name="de Oliveira A.C."/>
            <person name="Bevan M."/>
            <person name="Bancroft I."/>
            <person name="Minx P."/>
            <person name="Cordum H."/>
            <person name="Wilson R."/>
            <person name="Cheng Z."/>
            <person name="Jin W."/>
            <person name="Jiang J."/>
            <person name="Leong S.A."/>
            <person name="Iwama H."/>
            <person name="Gojobori T."/>
            <person name="Itoh T."/>
            <person name="Niimura Y."/>
            <person name="Fujii Y."/>
            <person name="Habara T."/>
            <person name="Sakai H."/>
            <person name="Sato Y."/>
            <person name="Wilson G."/>
            <person name="Kumar K."/>
            <person name="McCouch S."/>
            <person name="Juretic N."/>
            <person name="Hoen D."/>
            <person name="Wright S."/>
            <person name="Bruskiewich R."/>
            <person name="Bureau T."/>
            <person name="Miyao A."/>
            <person name="Hirochika H."/>
            <person name="Nishikawa T."/>
            <person name="Kadowaki K."/>
            <person name="Sugiura M."/>
            <person name="Burr B."/>
            <person name="Sasaki T."/>
        </authorList>
    </citation>
    <scope>NUCLEOTIDE SEQUENCE [LARGE SCALE GENOMIC DNA]</scope>
    <source>
        <strain evidence="2">cv. Nipponbare</strain>
    </source>
</reference>
<dbReference type="InParanoid" id="A0A0P0VKR6"/>
<dbReference type="AlphaFoldDB" id="A0A0P0VKR6"/>
<dbReference type="Proteomes" id="UP000059680">
    <property type="component" value="Chromosome 2"/>
</dbReference>
<name>A0A0P0VKR6_ORYSJ</name>